<comment type="function">
    <text evidence="9">Essential subunit of the Sec protein translocation channel SecYEG. Clamps together the 2 halves of SecY. May contact the channel plug during translocation.</text>
</comment>
<feature type="transmembrane region" description="Helical" evidence="9">
    <location>
        <begin position="134"/>
        <end position="159"/>
    </location>
</feature>
<keyword evidence="7 9" id="KW-0811">Translocation</keyword>
<evidence type="ECO:0000256" key="4">
    <source>
        <dbReference type="ARBA" id="ARBA00022692"/>
    </source>
</evidence>
<dbReference type="STRING" id="479431.Namu_1012"/>
<keyword evidence="12" id="KW-1185">Reference proteome</keyword>
<dbReference type="eggNOG" id="COG0690">
    <property type="taxonomic scope" value="Bacteria"/>
</dbReference>
<dbReference type="KEGG" id="nml:Namu_1012"/>
<dbReference type="EMBL" id="CP001737">
    <property type="protein sequence ID" value="ACV77421.1"/>
    <property type="molecule type" value="Genomic_DNA"/>
</dbReference>
<accession>C8XBF9</accession>
<dbReference type="AlphaFoldDB" id="C8XBF9"/>
<dbReference type="GO" id="GO:0006605">
    <property type="term" value="P:protein targeting"/>
    <property type="evidence" value="ECO:0007669"/>
    <property type="project" value="UniProtKB-UniRule"/>
</dbReference>
<comment type="subcellular location">
    <subcellularLocation>
        <location evidence="9">Cell membrane</location>
        <topology evidence="9">Single-pass membrane protein</topology>
    </subcellularLocation>
    <subcellularLocation>
        <location evidence="1">Membrane</location>
    </subcellularLocation>
</comment>
<dbReference type="InterPro" id="IPR005807">
    <property type="entry name" value="SecE_bac"/>
</dbReference>
<evidence type="ECO:0000256" key="7">
    <source>
        <dbReference type="ARBA" id="ARBA00023010"/>
    </source>
</evidence>
<protein>
    <recommendedName>
        <fullName evidence="9">Protein translocase subunit SecE</fullName>
    </recommendedName>
</protein>
<evidence type="ECO:0000256" key="8">
    <source>
        <dbReference type="ARBA" id="ARBA00023136"/>
    </source>
</evidence>
<dbReference type="GO" id="GO:0009306">
    <property type="term" value="P:protein secretion"/>
    <property type="evidence" value="ECO:0007669"/>
    <property type="project" value="UniProtKB-UniRule"/>
</dbReference>
<dbReference type="HAMAP" id="MF_00422">
    <property type="entry name" value="SecE"/>
    <property type="match status" value="1"/>
</dbReference>
<dbReference type="GO" id="GO:0008320">
    <property type="term" value="F:protein transmembrane transporter activity"/>
    <property type="evidence" value="ECO:0007669"/>
    <property type="project" value="UniProtKB-UniRule"/>
</dbReference>
<evidence type="ECO:0000256" key="9">
    <source>
        <dbReference type="HAMAP-Rule" id="MF_00422"/>
    </source>
</evidence>
<feature type="region of interest" description="Disordered" evidence="10">
    <location>
        <begin position="1"/>
        <end position="105"/>
    </location>
</feature>
<dbReference type="GO" id="GO:0043952">
    <property type="term" value="P:protein transport by the Sec complex"/>
    <property type="evidence" value="ECO:0007669"/>
    <property type="project" value="UniProtKB-UniRule"/>
</dbReference>
<dbReference type="Proteomes" id="UP000002218">
    <property type="component" value="Chromosome"/>
</dbReference>
<feature type="compositionally biased region" description="Low complexity" evidence="10">
    <location>
        <begin position="1"/>
        <end position="27"/>
    </location>
</feature>
<dbReference type="GO" id="GO:0005886">
    <property type="term" value="C:plasma membrane"/>
    <property type="evidence" value="ECO:0007669"/>
    <property type="project" value="UniProtKB-SubCell"/>
</dbReference>
<evidence type="ECO:0000256" key="1">
    <source>
        <dbReference type="ARBA" id="ARBA00004370"/>
    </source>
</evidence>
<keyword evidence="3 9" id="KW-1003">Cell membrane</keyword>
<evidence type="ECO:0000256" key="3">
    <source>
        <dbReference type="ARBA" id="ARBA00022475"/>
    </source>
</evidence>
<evidence type="ECO:0000256" key="10">
    <source>
        <dbReference type="SAM" id="MobiDB-lite"/>
    </source>
</evidence>
<dbReference type="GO" id="GO:0065002">
    <property type="term" value="P:intracellular protein transmembrane transport"/>
    <property type="evidence" value="ECO:0007669"/>
    <property type="project" value="UniProtKB-UniRule"/>
</dbReference>
<keyword evidence="5 9" id="KW-0653">Protein transport</keyword>
<name>C8XBF9_NAKMY</name>
<proteinExistence type="inferred from homology"/>
<dbReference type="PANTHER" id="PTHR33910">
    <property type="entry name" value="PROTEIN TRANSLOCASE SUBUNIT SECE"/>
    <property type="match status" value="1"/>
</dbReference>
<keyword evidence="2 9" id="KW-0813">Transport</keyword>
<evidence type="ECO:0000256" key="2">
    <source>
        <dbReference type="ARBA" id="ARBA00022448"/>
    </source>
</evidence>
<dbReference type="FunCoup" id="C8XBF9">
    <property type="interactions" value="20"/>
</dbReference>
<evidence type="ECO:0000313" key="11">
    <source>
        <dbReference type="EMBL" id="ACV77421.1"/>
    </source>
</evidence>
<keyword evidence="8 9" id="KW-0472">Membrane</keyword>
<dbReference type="PROSITE" id="PS01067">
    <property type="entry name" value="SECE_SEC61G"/>
    <property type="match status" value="1"/>
</dbReference>
<comment type="subunit">
    <text evidence="9">Component of the Sec protein translocase complex. Heterotrimer consisting of SecY, SecE and SecG subunits. The heterotrimers can form oligomers, although 1 heterotrimer is thought to be able to translocate proteins. Interacts with the ribosome. Interacts with SecDF, and other proteins may be involved. Interacts with SecA.</text>
</comment>
<keyword evidence="6 9" id="KW-1133">Transmembrane helix</keyword>
<organism evidence="11 12">
    <name type="scientific">Nakamurella multipartita (strain ATCC 700099 / DSM 44233 / CIP 104796 / JCM 9543 / NBRC 105858 / Y-104)</name>
    <name type="common">Microsphaera multipartita</name>
    <dbReference type="NCBI Taxonomy" id="479431"/>
    <lineage>
        <taxon>Bacteria</taxon>
        <taxon>Bacillati</taxon>
        <taxon>Actinomycetota</taxon>
        <taxon>Actinomycetes</taxon>
        <taxon>Nakamurellales</taxon>
        <taxon>Nakamurellaceae</taxon>
        <taxon>Nakamurella</taxon>
    </lineage>
</organism>
<keyword evidence="4 9" id="KW-0812">Transmembrane</keyword>
<feature type="compositionally biased region" description="Basic and acidic residues" evidence="10">
    <location>
        <begin position="86"/>
        <end position="95"/>
    </location>
</feature>
<evidence type="ECO:0000256" key="6">
    <source>
        <dbReference type="ARBA" id="ARBA00022989"/>
    </source>
</evidence>
<sequence>MAGAARRAAAGSKPESGSESTTSLSKSAPDSVETPPSDGPDANGTETDGADAESIEADGADSALTTPASPGSARAAARRAAARAGTSEKKGEATPKRGSTTAVKKPNPFARLGRFLREVVAELRKVIWPSRNQMVTYTIVVIAFVTFMVALVGVLDLLFAKGVFAVFG</sequence>
<evidence type="ECO:0000256" key="5">
    <source>
        <dbReference type="ARBA" id="ARBA00022927"/>
    </source>
</evidence>
<dbReference type="Pfam" id="PF00584">
    <property type="entry name" value="SecE"/>
    <property type="match status" value="1"/>
</dbReference>
<reference evidence="12" key="1">
    <citation type="submission" date="2009-09" db="EMBL/GenBank/DDBJ databases">
        <title>The complete genome of Nakamurella multipartita DSM 44233.</title>
        <authorList>
            <consortium name="US DOE Joint Genome Institute (JGI-PGF)"/>
            <person name="Lucas S."/>
            <person name="Copeland A."/>
            <person name="Lapidus A."/>
            <person name="Glavina del Rio T."/>
            <person name="Dalin E."/>
            <person name="Tice H."/>
            <person name="Bruce D."/>
            <person name="Goodwin L."/>
            <person name="Pitluck S."/>
            <person name="Kyrpides N."/>
            <person name="Mavromatis K."/>
            <person name="Ivanova N."/>
            <person name="Ovchinnikova G."/>
            <person name="Sims D."/>
            <person name="Meincke L."/>
            <person name="Brettin T."/>
            <person name="Detter J.C."/>
            <person name="Han C."/>
            <person name="Larimer F."/>
            <person name="Land M."/>
            <person name="Hauser L."/>
            <person name="Markowitz V."/>
            <person name="Cheng J.-F."/>
            <person name="Hugenholtz P."/>
            <person name="Woyke T."/>
            <person name="Wu D."/>
            <person name="Klenk H.-P."/>
            <person name="Eisen J.A."/>
        </authorList>
    </citation>
    <scope>NUCLEOTIDE SEQUENCE [LARGE SCALE GENOMIC DNA]</scope>
    <source>
        <strain evidence="12">ATCC 700099 / DSM 44233 / CIP 104796 / JCM 9543 / NBRC 105858 / Y-104</strain>
    </source>
</reference>
<dbReference type="NCBIfam" id="TIGR00964">
    <property type="entry name" value="secE_bact"/>
    <property type="match status" value="1"/>
</dbReference>
<evidence type="ECO:0000313" key="12">
    <source>
        <dbReference type="Proteomes" id="UP000002218"/>
    </source>
</evidence>
<reference evidence="11 12" key="2">
    <citation type="journal article" date="2010" name="Stand. Genomic Sci.">
        <title>Complete genome sequence of Nakamurella multipartita type strain (Y-104).</title>
        <authorList>
            <person name="Tice H."/>
            <person name="Mayilraj S."/>
            <person name="Sims D."/>
            <person name="Lapidus A."/>
            <person name="Nolan M."/>
            <person name="Lucas S."/>
            <person name="Glavina Del Rio T."/>
            <person name="Copeland A."/>
            <person name="Cheng J.F."/>
            <person name="Meincke L."/>
            <person name="Bruce D."/>
            <person name="Goodwin L."/>
            <person name="Pitluck S."/>
            <person name="Ivanova N."/>
            <person name="Mavromatis K."/>
            <person name="Ovchinnikova G."/>
            <person name="Pati A."/>
            <person name="Chen A."/>
            <person name="Palaniappan K."/>
            <person name="Land M."/>
            <person name="Hauser L."/>
            <person name="Chang Y.J."/>
            <person name="Jeffries C.D."/>
            <person name="Detter J.C."/>
            <person name="Brettin T."/>
            <person name="Rohde M."/>
            <person name="Goker M."/>
            <person name="Bristow J."/>
            <person name="Eisen J.A."/>
            <person name="Markowitz V."/>
            <person name="Hugenholtz P."/>
            <person name="Kyrpides N.C."/>
            <person name="Klenk H.P."/>
            <person name="Chen F."/>
        </authorList>
    </citation>
    <scope>NUCLEOTIDE SEQUENCE [LARGE SCALE GENOMIC DNA]</scope>
    <source>
        <strain evidence="12">ATCC 700099 / DSM 44233 / CIP 104796 / JCM 9543 / NBRC 105858 / Y-104</strain>
    </source>
</reference>
<dbReference type="InParanoid" id="C8XBF9"/>
<dbReference type="PANTHER" id="PTHR33910:SF1">
    <property type="entry name" value="PROTEIN TRANSLOCASE SUBUNIT SECE"/>
    <property type="match status" value="1"/>
</dbReference>
<gene>
    <name evidence="9" type="primary">secE</name>
    <name evidence="11" type="ordered locus">Namu_1012</name>
</gene>
<dbReference type="HOGENOM" id="CLU_113663_1_2_11"/>
<dbReference type="Gene3D" id="1.20.5.1030">
    <property type="entry name" value="Preprotein translocase secy subunit"/>
    <property type="match status" value="1"/>
</dbReference>
<dbReference type="InterPro" id="IPR038379">
    <property type="entry name" value="SecE_sf"/>
</dbReference>
<feature type="compositionally biased region" description="Acidic residues" evidence="10">
    <location>
        <begin position="48"/>
        <end position="59"/>
    </location>
</feature>
<comment type="similarity">
    <text evidence="9">Belongs to the SecE/SEC61-gamma family.</text>
</comment>
<dbReference type="InterPro" id="IPR001901">
    <property type="entry name" value="Translocase_SecE/Sec61-g"/>
</dbReference>